<gene>
    <name evidence="1" type="ORF">c4_g2_i5</name>
</gene>
<dbReference type="AlphaFoldDB" id="A0A0K8VRJ7"/>
<protein>
    <submittedName>
        <fullName evidence="1">Uncharacterized protein</fullName>
    </submittedName>
</protein>
<organism evidence="1">
    <name type="scientific">Bactrocera latifrons</name>
    <name type="common">Malaysian fruit fly</name>
    <name type="synonym">Chaetodacus latifrons</name>
    <dbReference type="NCBI Taxonomy" id="174628"/>
    <lineage>
        <taxon>Eukaryota</taxon>
        <taxon>Metazoa</taxon>
        <taxon>Ecdysozoa</taxon>
        <taxon>Arthropoda</taxon>
        <taxon>Hexapoda</taxon>
        <taxon>Insecta</taxon>
        <taxon>Pterygota</taxon>
        <taxon>Neoptera</taxon>
        <taxon>Endopterygota</taxon>
        <taxon>Diptera</taxon>
        <taxon>Brachycera</taxon>
        <taxon>Muscomorpha</taxon>
        <taxon>Tephritoidea</taxon>
        <taxon>Tephritidae</taxon>
        <taxon>Bactrocera</taxon>
        <taxon>Bactrocera</taxon>
    </lineage>
</organism>
<accession>A0A0K8VRJ7</accession>
<proteinExistence type="predicted"/>
<dbReference type="OrthoDB" id="6340140at2759"/>
<reference evidence="1" key="1">
    <citation type="submission" date="2015-06" db="EMBL/GenBank/DDBJ databases">
        <authorList>
            <person name="Hoefler B.C."/>
            <person name="Straight P.D."/>
        </authorList>
    </citation>
    <scope>NUCLEOTIDE SEQUENCE</scope>
</reference>
<name>A0A0K8VRJ7_BACLA</name>
<dbReference type="EMBL" id="GDHF01010851">
    <property type="protein sequence ID" value="JAI41463.1"/>
    <property type="molecule type" value="Transcribed_RNA"/>
</dbReference>
<sequence length="191" mass="21943">MAQQHRPTTLTAVNYQRIYLTLVLSIVWLVSDACAAPMVNALAGIPQYGTRQQADKQLTLLNELFNNVNDEALLTELNFFFQKKYRREQPNYLSKWPGLRDLVLMSDYADIVLNTDDADDNYELPSFEEHLKQISTNALDGTEVAHDSSAGRKDNIAFKNQGVKKNLQYMSPCHFKICNMGRKRNARYFED</sequence>
<evidence type="ECO:0000313" key="1">
    <source>
        <dbReference type="EMBL" id="JAI41463.1"/>
    </source>
</evidence>